<dbReference type="InterPro" id="IPR036187">
    <property type="entry name" value="DNA_mismatch_repair_MutS_sf"/>
</dbReference>
<dbReference type="Pfam" id="PF01624">
    <property type="entry name" value="MutS_I"/>
    <property type="match status" value="1"/>
</dbReference>
<evidence type="ECO:0000256" key="4">
    <source>
        <dbReference type="ARBA" id="ARBA00022840"/>
    </source>
</evidence>
<dbReference type="GO" id="GO:0005524">
    <property type="term" value="F:ATP binding"/>
    <property type="evidence" value="ECO:0007669"/>
    <property type="project" value="UniProtKB-KW"/>
</dbReference>
<evidence type="ECO:0000256" key="6">
    <source>
        <dbReference type="ARBA" id="ARBA00023204"/>
    </source>
</evidence>
<keyword evidence="10" id="KW-1185">Reference proteome</keyword>
<comment type="caution">
    <text evidence="9">The sequence shown here is derived from an EMBL/GenBank/DDBJ whole genome shotgun (WGS) entry which is preliminary data.</text>
</comment>
<dbReference type="InterPro" id="IPR000432">
    <property type="entry name" value="DNA_mismatch_repair_MutS_C"/>
</dbReference>
<dbReference type="PANTHER" id="PTHR11361:SF34">
    <property type="entry name" value="DNA MISMATCH REPAIR PROTEIN MSH1, MITOCHONDRIAL"/>
    <property type="match status" value="1"/>
</dbReference>
<dbReference type="Pfam" id="PF05192">
    <property type="entry name" value="MutS_III"/>
    <property type="match status" value="1"/>
</dbReference>
<dbReference type="InterPro" id="IPR007860">
    <property type="entry name" value="DNA_mmatch_repair_MutS_con_dom"/>
</dbReference>
<dbReference type="PANTHER" id="PTHR11361">
    <property type="entry name" value="DNA MISMATCH REPAIR PROTEIN MUTS FAMILY MEMBER"/>
    <property type="match status" value="1"/>
</dbReference>
<dbReference type="GO" id="GO:0006298">
    <property type="term" value="P:mismatch repair"/>
    <property type="evidence" value="ECO:0007669"/>
    <property type="project" value="InterPro"/>
</dbReference>
<accession>A0A9P6SLM3</accession>
<dbReference type="InterPro" id="IPR007696">
    <property type="entry name" value="DNA_mismatch_repair_MutS_core"/>
</dbReference>
<dbReference type="EMBL" id="JAAAHW010003770">
    <property type="protein sequence ID" value="KAF9980900.1"/>
    <property type="molecule type" value="Genomic_DNA"/>
</dbReference>
<keyword evidence="5" id="KW-0238">DNA-binding</keyword>
<dbReference type="PIRSF" id="PIRSF037677">
    <property type="entry name" value="DNA_mis_repair_Msh6"/>
    <property type="match status" value="1"/>
</dbReference>
<dbReference type="AlphaFoldDB" id="A0A9P6SLM3"/>
<protein>
    <submittedName>
        <fullName evidence="9">DNA mismatch repair ATPase msh1</fullName>
    </submittedName>
</protein>
<dbReference type="Pfam" id="PF05188">
    <property type="entry name" value="MutS_II"/>
    <property type="match status" value="1"/>
</dbReference>
<name>A0A9P6SLM3_9FUNG</name>
<keyword evidence="3" id="KW-0227">DNA damage</keyword>
<evidence type="ECO:0000256" key="5">
    <source>
        <dbReference type="ARBA" id="ARBA00023125"/>
    </source>
</evidence>
<comment type="similarity">
    <text evidence="1">Belongs to the DNA mismatch repair MutS family.</text>
</comment>
<dbReference type="SUPFAM" id="SSF55271">
    <property type="entry name" value="DNA repair protein MutS, domain I"/>
    <property type="match status" value="1"/>
</dbReference>
<evidence type="ECO:0000256" key="2">
    <source>
        <dbReference type="ARBA" id="ARBA00022741"/>
    </source>
</evidence>
<dbReference type="Gene3D" id="3.30.420.110">
    <property type="entry name" value="MutS, connector domain"/>
    <property type="match status" value="1"/>
</dbReference>
<dbReference type="Gene3D" id="3.40.1170.10">
    <property type="entry name" value="DNA repair protein MutS, domain I"/>
    <property type="match status" value="1"/>
</dbReference>
<evidence type="ECO:0000313" key="10">
    <source>
        <dbReference type="Proteomes" id="UP000749646"/>
    </source>
</evidence>
<dbReference type="SMART" id="SM00534">
    <property type="entry name" value="MUTSac"/>
    <property type="match status" value="1"/>
</dbReference>
<dbReference type="InterPro" id="IPR016151">
    <property type="entry name" value="DNA_mismatch_repair_MutS_N"/>
</dbReference>
<keyword evidence="6" id="KW-0234">DNA repair</keyword>
<dbReference type="SUPFAM" id="SSF48334">
    <property type="entry name" value="DNA repair protein MutS, domain III"/>
    <property type="match status" value="1"/>
</dbReference>
<feature type="coiled-coil region" evidence="7">
    <location>
        <begin position="563"/>
        <end position="590"/>
    </location>
</feature>
<dbReference type="GO" id="GO:0005634">
    <property type="term" value="C:nucleus"/>
    <property type="evidence" value="ECO:0007669"/>
    <property type="project" value="TreeGrafter"/>
</dbReference>
<keyword evidence="2" id="KW-0547">Nucleotide-binding</keyword>
<evidence type="ECO:0000256" key="7">
    <source>
        <dbReference type="SAM" id="Coils"/>
    </source>
</evidence>
<reference evidence="9" key="1">
    <citation type="journal article" date="2020" name="Fungal Divers.">
        <title>Resolving the Mortierellaceae phylogeny through synthesis of multi-gene phylogenetics and phylogenomics.</title>
        <authorList>
            <person name="Vandepol N."/>
            <person name="Liber J."/>
            <person name="Desiro A."/>
            <person name="Na H."/>
            <person name="Kennedy M."/>
            <person name="Barry K."/>
            <person name="Grigoriev I.V."/>
            <person name="Miller A.N."/>
            <person name="O'Donnell K."/>
            <person name="Stajich J.E."/>
            <person name="Bonito G."/>
        </authorList>
    </citation>
    <scope>NUCLEOTIDE SEQUENCE</scope>
    <source>
        <strain evidence="9">MES-2147</strain>
    </source>
</reference>
<dbReference type="GO" id="GO:0043504">
    <property type="term" value="P:mitochondrial DNA repair"/>
    <property type="evidence" value="ECO:0007669"/>
    <property type="project" value="TreeGrafter"/>
</dbReference>
<dbReference type="GO" id="GO:0140664">
    <property type="term" value="F:ATP-dependent DNA damage sensor activity"/>
    <property type="evidence" value="ECO:0007669"/>
    <property type="project" value="InterPro"/>
</dbReference>
<dbReference type="InterPro" id="IPR027417">
    <property type="entry name" value="P-loop_NTPase"/>
</dbReference>
<dbReference type="GO" id="GO:0005739">
    <property type="term" value="C:mitochondrion"/>
    <property type="evidence" value="ECO:0007669"/>
    <property type="project" value="TreeGrafter"/>
</dbReference>
<keyword evidence="7" id="KW-0175">Coiled coil</keyword>
<proteinExistence type="inferred from homology"/>
<dbReference type="InterPro" id="IPR036678">
    <property type="entry name" value="MutS_con_dom_sf"/>
</dbReference>
<dbReference type="InterPro" id="IPR017261">
    <property type="entry name" value="DNA_mismatch_repair_MutS/MSH"/>
</dbReference>
<dbReference type="PROSITE" id="PS00486">
    <property type="entry name" value="DNA_MISMATCH_REPAIR_2"/>
    <property type="match status" value="1"/>
</dbReference>
<dbReference type="SMART" id="SM00533">
    <property type="entry name" value="MUTSd"/>
    <property type="match status" value="1"/>
</dbReference>
<keyword evidence="4" id="KW-0067">ATP-binding</keyword>
<dbReference type="Gene3D" id="3.40.50.300">
    <property type="entry name" value="P-loop containing nucleotide triphosphate hydrolases"/>
    <property type="match status" value="1"/>
</dbReference>
<dbReference type="SUPFAM" id="SSF53150">
    <property type="entry name" value="DNA repair protein MutS, domain II"/>
    <property type="match status" value="1"/>
</dbReference>
<evidence type="ECO:0000256" key="1">
    <source>
        <dbReference type="ARBA" id="ARBA00006271"/>
    </source>
</evidence>
<organism evidence="9 10">
    <name type="scientific">Modicella reniformis</name>
    <dbReference type="NCBI Taxonomy" id="1440133"/>
    <lineage>
        <taxon>Eukaryota</taxon>
        <taxon>Fungi</taxon>
        <taxon>Fungi incertae sedis</taxon>
        <taxon>Mucoromycota</taxon>
        <taxon>Mortierellomycotina</taxon>
        <taxon>Mortierellomycetes</taxon>
        <taxon>Mortierellales</taxon>
        <taxon>Mortierellaceae</taxon>
        <taxon>Modicella</taxon>
    </lineage>
</organism>
<dbReference type="GO" id="GO:0030983">
    <property type="term" value="F:mismatched DNA binding"/>
    <property type="evidence" value="ECO:0007669"/>
    <property type="project" value="InterPro"/>
</dbReference>
<dbReference type="Gene3D" id="1.10.1420.10">
    <property type="match status" value="1"/>
</dbReference>
<sequence>SKAKSKYGPESFTGSVETLTPAKLRKLGGKPKKSILSLDDLQSVNPNPTVFPITTPEAKLQGTWLSSSNATEQRVEEVVQTTSKPEPPKRIPPLRRQILELESAYPDCVLLVRVGEFYELYDYNAVEYGQILGLKIGSKTFAGQTIPFTGFPARQLDRHLETLVAKHHFKVALCEQFQDDHEGSSRSFRRSVHRIITPGTLIDEQFLDQGENNWLLAIATDKASQRLGLSWLDLSTGDFFTQETTYDGFPNDLARIRPREIILNSDLKGNSEHPVLQTIHNLGQFVVSFEDMRSAAQLATQRENEILKEAEEQLGFDPQHLQPFSTREQSACLTILRYVNHTQMGRKLVVQLPIEWQDDSIMKIDRNTIEALELVRTLRDASRIGSLLYHLDKTKTKAGSRLLANWLTSPLTNIEKINSRLDMVEFLGQDSHLMNDIDGYLTDCRDAQRAIQKLSLGQIDPQDLVSIRITLEALQRIKDRMADKLAQIDAQRQGVSGDDCTQFVPELIRETVDNIDGLEHICTLIRNVVDESMDKHQEYGFINEGVSPVLNELHTKLRELKVLSELMDSLERMEAQIVQEERSILSATRSEILEESMVIIQNCRHIAQLDVLLAFSKMMLERHYTRPALSTSCKSTVVSGRHPVVELSLQNEGRHFVENTCFVGQDELIWLLTGPNMGGKSTFLRQNAIVTIMAQMGCFVPAAYAHLGIVDKVLSRLGASDNLANSQSTFMIEMTETASILQHATERSLVIMDEVGRGTATMDGCAIAYATLHHLYHVNKCRTLFATHYHELADMVGAVNGSYHICEQDRVFSIADKNDNLTADTHAVTAPILWRGQKSLERVRCYQTTLEKQDDGSYAYMHHVIPGVCRQSHGIHVAKLAGMPRSAVEVSERILQVLQET</sequence>
<evidence type="ECO:0000313" key="9">
    <source>
        <dbReference type="EMBL" id="KAF9980900.1"/>
    </source>
</evidence>
<dbReference type="Pfam" id="PF00488">
    <property type="entry name" value="MutS_V"/>
    <property type="match status" value="1"/>
</dbReference>
<evidence type="ECO:0000256" key="3">
    <source>
        <dbReference type="ARBA" id="ARBA00022763"/>
    </source>
</evidence>
<dbReference type="InterPro" id="IPR007695">
    <property type="entry name" value="DNA_mismatch_repair_MutS-lik_N"/>
</dbReference>
<gene>
    <name evidence="9" type="primary">MSH1</name>
    <name evidence="9" type="ORF">BGZ65_004535</name>
</gene>
<feature type="domain" description="DNA mismatch repair proteins mutS family" evidence="8">
    <location>
        <begin position="748"/>
        <end position="764"/>
    </location>
</feature>
<dbReference type="InterPro" id="IPR045076">
    <property type="entry name" value="MutS"/>
</dbReference>
<dbReference type="SUPFAM" id="SSF52540">
    <property type="entry name" value="P-loop containing nucleoside triphosphate hydrolases"/>
    <property type="match status" value="1"/>
</dbReference>
<evidence type="ECO:0000259" key="8">
    <source>
        <dbReference type="PROSITE" id="PS00486"/>
    </source>
</evidence>
<feature type="non-terminal residue" evidence="9">
    <location>
        <position position="901"/>
    </location>
</feature>
<dbReference type="Proteomes" id="UP000749646">
    <property type="component" value="Unassembled WGS sequence"/>
</dbReference>
<dbReference type="OrthoDB" id="2534523at2759"/>